<sequence length="279" mass="29142">MSTATAQPSQDPFAAVAALPGVPEAVESARKAVDGLLGHRTMRRRSPEITAESALRGARASAALEGADWSLEEVRRRTDYSQSDDPEARIVGGALRLSAEYGTLVDVWRRSPIQVLARLHMVAAADVVPADALGRPRLAGEDVSVRPDPGVLPGPADVTARLDGLARLLLAPSEAPAVVVAALVHGEILALQPFVWGNGLVARAAQRIVLITRGLDPKSAVVPEVGHLDLGADAYEKALRGYVSGTPEGVAGWIGHCAEAVTLGARESVAVCEAVMRGM</sequence>
<name>A0AA41Q2H8_9ACTN</name>
<dbReference type="PROSITE" id="PS51459">
    <property type="entry name" value="FIDO"/>
    <property type="match status" value="1"/>
</dbReference>
<dbReference type="InterPro" id="IPR036597">
    <property type="entry name" value="Fido-like_dom_sf"/>
</dbReference>
<gene>
    <name evidence="2" type="ORF">LZ495_18670</name>
</gene>
<organism evidence="2 3">
    <name type="scientific">Yinghuangia soli</name>
    <dbReference type="NCBI Taxonomy" id="2908204"/>
    <lineage>
        <taxon>Bacteria</taxon>
        <taxon>Bacillati</taxon>
        <taxon>Actinomycetota</taxon>
        <taxon>Actinomycetes</taxon>
        <taxon>Kitasatosporales</taxon>
        <taxon>Streptomycetaceae</taxon>
        <taxon>Yinghuangia</taxon>
    </lineage>
</organism>
<reference evidence="2" key="1">
    <citation type="submission" date="2022-01" db="EMBL/GenBank/DDBJ databases">
        <title>Genome-Based Taxonomic Classification of the Phylum Actinobacteria.</title>
        <authorList>
            <person name="Gao Y."/>
        </authorList>
    </citation>
    <scope>NUCLEOTIDE SEQUENCE</scope>
    <source>
        <strain evidence="2">KLBMP 8922</strain>
    </source>
</reference>
<dbReference type="EMBL" id="JAKFHA010000010">
    <property type="protein sequence ID" value="MCF2529224.1"/>
    <property type="molecule type" value="Genomic_DNA"/>
</dbReference>
<dbReference type="RefSeq" id="WP_235053433.1">
    <property type="nucleotide sequence ID" value="NZ_JAKFHA010000010.1"/>
</dbReference>
<dbReference type="AlphaFoldDB" id="A0AA41Q2H8"/>
<evidence type="ECO:0000313" key="2">
    <source>
        <dbReference type="EMBL" id="MCF2529224.1"/>
    </source>
</evidence>
<dbReference type="SUPFAM" id="SSF140931">
    <property type="entry name" value="Fic-like"/>
    <property type="match status" value="1"/>
</dbReference>
<dbReference type="Gene3D" id="1.10.3290.10">
    <property type="entry name" value="Fido-like domain"/>
    <property type="match status" value="1"/>
</dbReference>
<evidence type="ECO:0000313" key="3">
    <source>
        <dbReference type="Proteomes" id="UP001165378"/>
    </source>
</evidence>
<proteinExistence type="predicted"/>
<comment type="caution">
    <text evidence="2">The sequence shown here is derived from an EMBL/GenBank/DDBJ whole genome shotgun (WGS) entry which is preliminary data.</text>
</comment>
<accession>A0AA41Q2H8</accession>
<protein>
    <submittedName>
        <fullName evidence="2">Fic family protein</fullName>
    </submittedName>
</protein>
<evidence type="ECO:0000259" key="1">
    <source>
        <dbReference type="PROSITE" id="PS51459"/>
    </source>
</evidence>
<dbReference type="Proteomes" id="UP001165378">
    <property type="component" value="Unassembled WGS sequence"/>
</dbReference>
<keyword evidence="3" id="KW-1185">Reference proteome</keyword>
<feature type="domain" description="Fido" evidence="1">
    <location>
        <begin position="111"/>
        <end position="256"/>
    </location>
</feature>
<dbReference type="InterPro" id="IPR003812">
    <property type="entry name" value="Fido"/>
</dbReference>